<evidence type="ECO:0000313" key="3">
    <source>
        <dbReference type="EMBL" id="KAI7836547.1"/>
    </source>
</evidence>
<dbReference type="Proteomes" id="UP001205105">
    <property type="component" value="Unassembled WGS sequence"/>
</dbReference>
<proteinExistence type="predicted"/>
<gene>
    <name evidence="3" type="ORF">COHA_009565</name>
</gene>
<feature type="coiled-coil region" evidence="1">
    <location>
        <begin position="118"/>
        <end position="152"/>
    </location>
</feature>
<organism evidence="3 4">
    <name type="scientific">Chlorella ohadii</name>
    <dbReference type="NCBI Taxonomy" id="2649997"/>
    <lineage>
        <taxon>Eukaryota</taxon>
        <taxon>Viridiplantae</taxon>
        <taxon>Chlorophyta</taxon>
        <taxon>core chlorophytes</taxon>
        <taxon>Trebouxiophyceae</taxon>
        <taxon>Chlorellales</taxon>
        <taxon>Chlorellaceae</taxon>
        <taxon>Chlorella clade</taxon>
        <taxon>Chlorella</taxon>
    </lineage>
</organism>
<evidence type="ECO:0000256" key="2">
    <source>
        <dbReference type="SAM" id="MobiDB-lite"/>
    </source>
</evidence>
<keyword evidence="4" id="KW-1185">Reference proteome</keyword>
<feature type="region of interest" description="Disordered" evidence="2">
    <location>
        <begin position="318"/>
        <end position="338"/>
    </location>
</feature>
<keyword evidence="1" id="KW-0175">Coiled coil</keyword>
<comment type="caution">
    <text evidence="3">The sequence shown here is derived from an EMBL/GenBank/DDBJ whole genome shotgun (WGS) entry which is preliminary data.</text>
</comment>
<reference evidence="3" key="1">
    <citation type="submission" date="2020-11" db="EMBL/GenBank/DDBJ databases">
        <title>Chlorella ohadii genome sequencing and assembly.</title>
        <authorList>
            <person name="Murik O."/>
            <person name="Treves H."/>
            <person name="Kedem I."/>
            <person name="Shotland Y."/>
            <person name="Kaplan A."/>
        </authorList>
    </citation>
    <scope>NUCLEOTIDE SEQUENCE</scope>
    <source>
        <strain evidence="3">1</strain>
    </source>
</reference>
<evidence type="ECO:0000256" key="1">
    <source>
        <dbReference type="SAM" id="Coils"/>
    </source>
</evidence>
<dbReference type="EMBL" id="JADXDR010000182">
    <property type="protein sequence ID" value="KAI7836547.1"/>
    <property type="molecule type" value="Genomic_DNA"/>
</dbReference>
<accession>A0AAD5DF83</accession>
<name>A0AAD5DF83_9CHLO</name>
<feature type="region of interest" description="Disordered" evidence="2">
    <location>
        <begin position="184"/>
        <end position="227"/>
    </location>
</feature>
<dbReference type="AlphaFoldDB" id="A0AAD5DF83"/>
<evidence type="ECO:0000313" key="4">
    <source>
        <dbReference type="Proteomes" id="UP001205105"/>
    </source>
</evidence>
<protein>
    <submittedName>
        <fullName evidence="3">Uncharacterized protein</fullName>
    </submittedName>
</protein>
<feature type="non-terminal residue" evidence="3">
    <location>
        <position position="1"/>
    </location>
</feature>
<sequence length="429" mass="42601">HAFKLVIVRSDGSPYWGLGDDRSLQLPAIAADSSSSSSSSSMAAAAAAPLMTVTCSWGNTAAMEVQAEPAQLAAAAEAAAAQAAGLAVSNELEEWGGLGGMVLDVAQRHSDASLAMVSHNVEALLASERQQLEAQQAQHAQQQRAVAEAAAAFTDAAAAVHEAQAAVHGVAAAWAADDLEEVAAEPTGPAVDGTPLAASAPAAAHSAPAAPAAPALERSAAAATPETVAPAAARSSVSEQLFHFGGSDEGPSALQLARQQLVGRLPEEAAAGLEAALRSMNGAPGSRKQRAVLASLALHGPAVPAEQLYGVGSHERHPLAAHLGSPDQGPATEEAGEAANLAAAVEHRLSLGGSSASSKANQVANEQPKDPLLRGSFPGAAAYLAAQSLYTVGGLLWSAGRAAVPKAGRRVADAAVALACTAAAAVALS</sequence>
<feature type="compositionally biased region" description="Low complexity" evidence="2">
    <location>
        <begin position="195"/>
        <end position="227"/>
    </location>
</feature>